<feature type="repeat" description="ANK" evidence="3">
    <location>
        <begin position="1116"/>
        <end position="1148"/>
    </location>
</feature>
<dbReference type="Gene3D" id="1.25.40.20">
    <property type="entry name" value="Ankyrin repeat-containing domain"/>
    <property type="match status" value="6"/>
</dbReference>
<dbReference type="PANTHER" id="PTHR24198:SF165">
    <property type="entry name" value="ANKYRIN REPEAT-CONTAINING PROTEIN-RELATED"/>
    <property type="match status" value="1"/>
</dbReference>
<evidence type="ECO:0000256" key="5">
    <source>
        <dbReference type="SAM" id="Phobius"/>
    </source>
</evidence>
<keyword evidence="5" id="KW-0472">Membrane</keyword>
<evidence type="ECO:0000256" key="4">
    <source>
        <dbReference type="SAM" id="MobiDB-lite"/>
    </source>
</evidence>
<feature type="repeat" description="ANK" evidence="3">
    <location>
        <begin position="1215"/>
        <end position="1247"/>
    </location>
</feature>
<feature type="repeat" description="ANK" evidence="3">
    <location>
        <begin position="1149"/>
        <end position="1181"/>
    </location>
</feature>
<feature type="repeat" description="ANK" evidence="3">
    <location>
        <begin position="949"/>
        <end position="981"/>
    </location>
</feature>
<feature type="transmembrane region" description="Helical" evidence="5">
    <location>
        <begin position="162"/>
        <end position="184"/>
    </location>
</feature>
<dbReference type="Pfam" id="PF20720">
    <property type="entry name" value="nSTAND3"/>
    <property type="match status" value="1"/>
</dbReference>
<dbReference type="PRINTS" id="PR01415">
    <property type="entry name" value="ANKYRIN"/>
</dbReference>
<feature type="repeat" description="ANK" evidence="3">
    <location>
        <begin position="817"/>
        <end position="849"/>
    </location>
</feature>
<keyword evidence="2 3" id="KW-0040">ANK repeat</keyword>
<feature type="repeat" description="ANK" evidence="3">
    <location>
        <begin position="1347"/>
        <end position="1379"/>
    </location>
</feature>
<keyword evidence="6" id="KW-0732">Signal</keyword>
<evidence type="ECO:0000313" key="8">
    <source>
        <dbReference type="Proteomes" id="UP000694844"/>
    </source>
</evidence>
<dbReference type="InterPro" id="IPR049050">
    <property type="entry name" value="nSTAND3"/>
</dbReference>
<feature type="domain" description="Novel STAND NTPase 3" evidence="7">
    <location>
        <begin position="251"/>
        <end position="402"/>
    </location>
</feature>
<dbReference type="InterPro" id="IPR027417">
    <property type="entry name" value="P-loop_NTPase"/>
</dbReference>
<evidence type="ECO:0000256" key="2">
    <source>
        <dbReference type="ARBA" id="ARBA00023043"/>
    </source>
</evidence>
<evidence type="ECO:0000313" key="9">
    <source>
        <dbReference type="RefSeq" id="XP_022289408.1"/>
    </source>
</evidence>
<dbReference type="InterPro" id="IPR036770">
    <property type="entry name" value="Ankyrin_rpt-contain_sf"/>
</dbReference>
<sequence length="1408" mass="158995">MEIIYIVVVFLTFSLLKFELECRELEGYKFPVYTTEFCPRNEEEWNNRSSALNCKGESTYSCFPNDNITELIEFCYPMKIIAISRGLCLFLSKRRSELDSYECRTFEYGCPDRPYLGSSVYKYSSCVTIGNGCFLAESFCESTTTVSQEWTQEPFKTGPDKASFWIGSVYAIILLIIFILMIHLKRKLSKRRKNAVDDEEAHHEIDKPNRNSHEHDRLIQSQEDVTCHSTYGEKEYGGDIFNLWQNEDDLFVQTRASNAVEEMLNVQNLVIVAGHYGSGKTAIVQHIALKYRKRDWTVKPVNAVAEIQLTYMSRYFSRKNILFVLNDPIGKESFDEALYSSWKNCEEALQCFETNVKVLITCRKSLLENAKIQGIFKTRWNVIIIDDNEYRLNTDEKRQMLKINNPNQAFSEKDMIEILKIETFFPLLCKLSANDAKFSKGISAFFRNLDEVLQKEIRNLSFSNKEAYCGLVCLVLLNDKLSSQDLVEHDKQFKECLNRCNLSNFTSPETIIGNLELYKDFLIRKVDDAYHFYNVFVMEATVVVFGTDYPEYVIAYADIHALQRRVRFEDCADLTDSFTITLSDNYIGNVADRFIQEMFGNRFMEVVLHPCLRMAKVVHALIKKVEEDRSKLALMVKQIKTERFIQEPWNVMNEKWLSRVTFVTRDSENISPLFALIAFCHDELSSFFLKELKKATKTFSDIDLLFAVCCNGSKNLFSMFSEKEINNCAKRKWGSLNLMDIVCLFHNHELLQDLLPLDVYRKLENNKDSIMKSLELAFECNFDDNIHNDRQQVQSSRCKTIELLLKNGCEVNGFAKNGETPLCMAVKHVDDSTVRLLLDHGAEVNLCNSHGDSPLYIACGNGHVSNVELLLENGATVTVCNYNGVSPLYQACNNGYDNVVKLLLQCDVEIDLCNQLGNTPLSVACENGHDRTVELLLNHGADINLYNINKVSPLFKACANGHARTVELLLQRGADLNLCDQYGNSPFSVAIENGHSKIVELLRDQGTHINPDNVNKVYALFKACENGLAKIVQGLLQKGVDLKLCDEYGCNPLSIACENGHQDVVEIFVCLHNSGDINLDNEQKAFLLSKSCELGHKKTVQCLLNNGINLDVYDDREKTLLYKACENGHDSIVQVLLNYGADVNLSNENGNSPLSIACEKARESIVKLLLQNKADVNSCDTNKDSPLLRACEYGYDSIVQYLLSSGAVVNFSNNENETPLFKACENGKDSIVELLLKTGADVSLCDTIGASPLSIACEKGHTSIAHLLLNNGANVNLCDEKKNSPLNIACNNKHYSTVSVLIVKGADVNLCNTDKISPLYTACVKGCCNIVHLLLESGAKVNVCDINGVTPLHVACEYKHYDTVNVLLENGADVNICDKNGIKAIDIAREKGQFNIIELLENNTVEYK</sequence>
<keyword evidence="8" id="KW-1185">Reference proteome</keyword>
<gene>
    <name evidence="9" type="primary">LOC111101261</name>
</gene>
<organism evidence="8 9">
    <name type="scientific">Crassostrea virginica</name>
    <name type="common">Eastern oyster</name>
    <dbReference type="NCBI Taxonomy" id="6565"/>
    <lineage>
        <taxon>Eukaryota</taxon>
        <taxon>Metazoa</taxon>
        <taxon>Spiralia</taxon>
        <taxon>Lophotrochozoa</taxon>
        <taxon>Mollusca</taxon>
        <taxon>Bivalvia</taxon>
        <taxon>Autobranchia</taxon>
        <taxon>Pteriomorphia</taxon>
        <taxon>Ostreida</taxon>
        <taxon>Ostreoidea</taxon>
        <taxon>Ostreidae</taxon>
        <taxon>Crassostrea</taxon>
    </lineage>
</organism>
<dbReference type="SUPFAM" id="SSF48403">
    <property type="entry name" value="Ankyrin repeat"/>
    <property type="match status" value="2"/>
</dbReference>
<evidence type="ECO:0000256" key="3">
    <source>
        <dbReference type="PROSITE-ProRule" id="PRU00023"/>
    </source>
</evidence>
<dbReference type="Pfam" id="PF00023">
    <property type="entry name" value="Ank"/>
    <property type="match status" value="1"/>
</dbReference>
<keyword evidence="1" id="KW-0677">Repeat</keyword>
<feature type="repeat" description="ANK" evidence="3">
    <location>
        <begin position="850"/>
        <end position="882"/>
    </location>
</feature>
<feature type="repeat" description="ANK" evidence="3">
    <location>
        <begin position="1281"/>
        <end position="1313"/>
    </location>
</feature>
<keyword evidence="5" id="KW-0812">Transmembrane</keyword>
<feature type="region of interest" description="Disordered" evidence="4">
    <location>
        <begin position="195"/>
        <end position="217"/>
    </location>
</feature>
<dbReference type="PROSITE" id="PS50297">
    <property type="entry name" value="ANK_REP_REGION"/>
    <property type="match status" value="14"/>
</dbReference>
<proteinExistence type="predicted"/>
<dbReference type="PANTHER" id="PTHR24198">
    <property type="entry name" value="ANKYRIN REPEAT AND PROTEIN KINASE DOMAIN-CONTAINING PROTEIN"/>
    <property type="match status" value="1"/>
</dbReference>
<feature type="signal peptide" evidence="6">
    <location>
        <begin position="1"/>
        <end position="22"/>
    </location>
</feature>
<dbReference type="RefSeq" id="XP_022289408.1">
    <property type="nucleotide sequence ID" value="XM_022433700.1"/>
</dbReference>
<dbReference type="Pfam" id="PF12796">
    <property type="entry name" value="Ank_2"/>
    <property type="match status" value="6"/>
</dbReference>
<feature type="repeat" description="ANK" evidence="3">
    <location>
        <begin position="916"/>
        <end position="948"/>
    </location>
</feature>
<feature type="repeat" description="ANK" evidence="3">
    <location>
        <begin position="1182"/>
        <end position="1214"/>
    </location>
</feature>
<dbReference type="KEGG" id="cvn:111101261"/>
<reference evidence="9" key="1">
    <citation type="submission" date="2025-08" db="UniProtKB">
        <authorList>
            <consortium name="RefSeq"/>
        </authorList>
    </citation>
    <scope>IDENTIFICATION</scope>
    <source>
        <tissue evidence="9">Whole sample</tissue>
    </source>
</reference>
<evidence type="ECO:0000259" key="7">
    <source>
        <dbReference type="Pfam" id="PF20720"/>
    </source>
</evidence>
<dbReference type="Gene3D" id="3.40.50.300">
    <property type="entry name" value="P-loop containing nucleotide triphosphate hydrolases"/>
    <property type="match status" value="1"/>
</dbReference>
<keyword evidence="5" id="KW-1133">Transmembrane helix</keyword>
<feature type="repeat" description="ANK" evidence="3">
    <location>
        <begin position="1248"/>
        <end position="1280"/>
    </location>
</feature>
<protein>
    <submittedName>
        <fullName evidence="9">Uncharacterized protein LOC111101261 isoform X1</fullName>
    </submittedName>
</protein>
<dbReference type="SMART" id="SM00248">
    <property type="entry name" value="ANK"/>
    <property type="match status" value="17"/>
</dbReference>
<evidence type="ECO:0000256" key="1">
    <source>
        <dbReference type="ARBA" id="ARBA00022737"/>
    </source>
</evidence>
<dbReference type="InterPro" id="IPR002110">
    <property type="entry name" value="Ankyrin_rpt"/>
</dbReference>
<evidence type="ECO:0000256" key="6">
    <source>
        <dbReference type="SAM" id="SignalP"/>
    </source>
</evidence>
<accession>A0A8B8AFW6</accession>
<dbReference type="GeneID" id="111101261"/>
<feature type="repeat" description="ANK" evidence="3">
    <location>
        <begin position="883"/>
        <end position="915"/>
    </location>
</feature>
<feature type="repeat" description="ANK" evidence="3">
    <location>
        <begin position="982"/>
        <end position="1014"/>
    </location>
</feature>
<dbReference type="OrthoDB" id="7464126at2759"/>
<feature type="chain" id="PRO_5034810941" evidence="6">
    <location>
        <begin position="23"/>
        <end position="1408"/>
    </location>
</feature>
<feature type="repeat" description="ANK" evidence="3">
    <location>
        <begin position="1314"/>
        <end position="1346"/>
    </location>
</feature>
<dbReference type="PROSITE" id="PS50088">
    <property type="entry name" value="ANK_REPEAT"/>
    <property type="match status" value="14"/>
</dbReference>
<dbReference type="SUPFAM" id="SSF52540">
    <property type="entry name" value="P-loop containing nucleoside triphosphate hydrolases"/>
    <property type="match status" value="1"/>
</dbReference>
<dbReference type="Proteomes" id="UP000694844">
    <property type="component" value="Chromosome 6"/>
</dbReference>
<name>A0A8B8AFW6_CRAVI</name>